<dbReference type="EMBL" id="JACIDN010000004">
    <property type="protein sequence ID" value="MBB3903256.1"/>
    <property type="molecule type" value="Genomic_DNA"/>
</dbReference>
<dbReference type="AlphaFoldDB" id="A0A7W6AMB7"/>
<organism evidence="2 3">
    <name type="scientific">Methylobacterium brachythecii</name>
    <dbReference type="NCBI Taxonomy" id="1176177"/>
    <lineage>
        <taxon>Bacteria</taxon>
        <taxon>Pseudomonadati</taxon>
        <taxon>Pseudomonadota</taxon>
        <taxon>Alphaproteobacteria</taxon>
        <taxon>Hyphomicrobiales</taxon>
        <taxon>Methylobacteriaceae</taxon>
        <taxon>Methylobacterium</taxon>
    </lineage>
</organism>
<protein>
    <recommendedName>
        <fullName evidence="1">DUF6894 domain-containing protein</fullName>
    </recommendedName>
</protein>
<feature type="domain" description="DUF6894" evidence="1">
    <location>
        <begin position="15"/>
        <end position="82"/>
    </location>
</feature>
<sequence length="89" mass="9723">MAVDLLQGFSTMPIYFLHLRRGNELIEDFDGSLLPDLDAAKAEAFAAAREMLAERVKAGKLLNGETFEITDDTGTVLATLPLRDALVLD</sequence>
<evidence type="ECO:0000259" key="1">
    <source>
        <dbReference type="Pfam" id="PF21834"/>
    </source>
</evidence>
<gene>
    <name evidence="2" type="ORF">GGR33_002758</name>
</gene>
<reference evidence="2 3" key="1">
    <citation type="submission" date="2020-08" db="EMBL/GenBank/DDBJ databases">
        <title>Genomic Encyclopedia of Type Strains, Phase IV (KMG-IV): sequencing the most valuable type-strain genomes for metagenomic binning, comparative biology and taxonomic classification.</title>
        <authorList>
            <person name="Goeker M."/>
        </authorList>
    </citation>
    <scope>NUCLEOTIDE SEQUENCE [LARGE SCALE GENOMIC DNA]</scope>
    <source>
        <strain evidence="2 3">DSM 24105</strain>
    </source>
</reference>
<accession>A0A7W6AMB7</accession>
<dbReference type="RefSeq" id="WP_246413067.1">
    <property type="nucleotide sequence ID" value="NZ_BSPG01000075.1"/>
</dbReference>
<dbReference type="Pfam" id="PF21834">
    <property type="entry name" value="DUF6894"/>
    <property type="match status" value="1"/>
</dbReference>
<comment type="caution">
    <text evidence="2">The sequence shown here is derived from an EMBL/GenBank/DDBJ whole genome shotgun (WGS) entry which is preliminary data.</text>
</comment>
<evidence type="ECO:0000313" key="3">
    <source>
        <dbReference type="Proteomes" id="UP000517759"/>
    </source>
</evidence>
<dbReference type="InterPro" id="IPR054189">
    <property type="entry name" value="DUF6894"/>
</dbReference>
<name>A0A7W6AMB7_9HYPH</name>
<dbReference type="Proteomes" id="UP000517759">
    <property type="component" value="Unassembled WGS sequence"/>
</dbReference>
<proteinExistence type="predicted"/>
<evidence type="ECO:0000313" key="2">
    <source>
        <dbReference type="EMBL" id="MBB3903256.1"/>
    </source>
</evidence>